<sequence length="177" mass="19286">MKTVVLLLALCAVSILASSVFGKVKKYSNRNRYNLKGCYKRTGKLYEHKHEDRIYETEDFDSEDLPKTWDWRDVNGVNYASADRNQHIPQSATTKSTVIAADICAGVDLKVAAVAYSGGDVAVVPDPLGGLVVSISSCCNDIVPFLVIIFCRSSPVGSTRSPRPRVAGYGNILKWGG</sequence>
<dbReference type="STRING" id="1561998.A0A1I7TKP2"/>
<evidence type="ECO:0000256" key="1">
    <source>
        <dbReference type="SAM" id="SignalP"/>
    </source>
</evidence>
<feature type="signal peptide" evidence="1">
    <location>
        <begin position="1"/>
        <end position="22"/>
    </location>
</feature>
<evidence type="ECO:0000313" key="3">
    <source>
        <dbReference type="WBParaSite" id="Csp11.Scaffold627.g6861.t1"/>
    </source>
</evidence>
<dbReference type="Proteomes" id="UP000095282">
    <property type="component" value="Unplaced"/>
</dbReference>
<proteinExistence type="predicted"/>
<protein>
    <submittedName>
        <fullName evidence="3">Secreted protein</fullName>
    </submittedName>
</protein>
<dbReference type="AlphaFoldDB" id="A0A1I7TKP2"/>
<keyword evidence="2" id="KW-1185">Reference proteome</keyword>
<keyword evidence="1" id="KW-0732">Signal</keyword>
<feature type="chain" id="PRO_5009307764" evidence="1">
    <location>
        <begin position="23"/>
        <end position="177"/>
    </location>
</feature>
<dbReference type="eggNOG" id="KOG1543">
    <property type="taxonomic scope" value="Eukaryota"/>
</dbReference>
<dbReference type="WBParaSite" id="Csp11.Scaffold627.g6861.t1">
    <property type="protein sequence ID" value="Csp11.Scaffold627.g6861.t1"/>
    <property type="gene ID" value="Csp11.Scaffold627.g6861"/>
</dbReference>
<name>A0A1I7TKP2_9PELO</name>
<accession>A0A1I7TKP2</accession>
<reference evidence="3" key="1">
    <citation type="submission" date="2016-11" db="UniProtKB">
        <authorList>
            <consortium name="WormBaseParasite"/>
        </authorList>
    </citation>
    <scope>IDENTIFICATION</scope>
</reference>
<organism evidence="2 3">
    <name type="scientific">Caenorhabditis tropicalis</name>
    <dbReference type="NCBI Taxonomy" id="1561998"/>
    <lineage>
        <taxon>Eukaryota</taxon>
        <taxon>Metazoa</taxon>
        <taxon>Ecdysozoa</taxon>
        <taxon>Nematoda</taxon>
        <taxon>Chromadorea</taxon>
        <taxon>Rhabditida</taxon>
        <taxon>Rhabditina</taxon>
        <taxon>Rhabditomorpha</taxon>
        <taxon>Rhabditoidea</taxon>
        <taxon>Rhabditidae</taxon>
        <taxon>Peloderinae</taxon>
        <taxon>Caenorhabditis</taxon>
    </lineage>
</organism>
<evidence type="ECO:0000313" key="2">
    <source>
        <dbReference type="Proteomes" id="UP000095282"/>
    </source>
</evidence>